<feature type="domain" description="Calx-beta" evidence="6">
    <location>
        <begin position="724"/>
        <end position="821"/>
    </location>
</feature>
<gene>
    <name evidence="7" type="ORF">FE785_08870</name>
</gene>
<evidence type="ECO:0000313" key="7">
    <source>
        <dbReference type="EMBL" id="QCU90731.1"/>
    </source>
</evidence>
<evidence type="ECO:0000256" key="3">
    <source>
        <dbReference type="ARBA" id="ARBA00022837"/>
    </source>
</evidence>
<feature type="domain" description="Calx-beta" evidence="6">
    <location>
        <begin position="833"/>
        <end position="930"/>
    </location>
</feature>
<feature type="domain" description="Calx-beta" evidence="6">
    <location>
        <begin position="1051"/>
        <end position="1148"/>
    </location>
</feature>
<sequence length="1909" mass="195927">MEVVMKAVVAMILEIQGEVLARDESGNTRLLDVGAELYEGETLITGVTGRVVLQLPDQQSVTIAGEQSILLTENILAEKVASVDDNTIQDQSIADVLAVLEAGGDLTEDLEATAAGAGAGGDGGSMSLRLLSIAEQEGAQYQEEGGVPEVARVVETVTPISYQTDPLSTESIQVTTDASVANEVIPSIAIDDVTVIEGNEEQPATAIFTVSLSEAATSTVTVSYTTADGTATAGLDYTAVSGVLTFAPGETVKQIAVPISPDTIYEGNETFDVNLTNPSNATISDAQGLGTIVDNDAEPTITIDDVTVNEDAGTATFTVSLSNPSAFPVSVDYATADGSATAGLDYTAQSGTLNFAAGDTTETITVPISEDLIYEGNETFDVNLTNPSNATISDAQGLGTIVDNDAEPTITIDDVTVNEDAGTATFTVSLSNPSAFPVSVDYATADGSATAGLDYTAQSGTLNFAAGDTTETITVPISEDLIYEGNETFDVNLTNASNATISDPQGLGTIVDNDAEPTITIDDVTVNEDAGTATFTVSLSNPSAFPVSVDYATADGSATAGLDYTAQSGTLNFAAGDTTETITVPISEDLIYEGNETFDVNLTNPSNATISDAQGLGTIVDNDAEPTITIDDVTVNEDAGTATFTVSLSNPSAFPVSVDYATADGSATAGLDYTAQSGTLNFAAGDTTETITVPISEDLIYEGNETFDVNLTNPSNATISDAQGLGTIVDNDAEPTITIDDVTVNEDAGTATFTVSLSNPSAFPVSVDYATADGSATAGLDYTAQSGTLNFAAGDTTETITVPISEDLIYEGNETFDVNLTNPSNATISDAQGLGTIVDNDAEPTITIDDVTVNEDAGTATFTVSLSNPSAFPVSVDYATADGSATAGLDYTAQSGTLNFAAGDTTETITVPISEDLIYEGNETFDVNLTNPSNATISDAQGLGTIVDNDAEPTITIDDVTVNEDAGTATFTVSLSNPSAFPVSVDYATADGSATAGLDYTAQSGTLNFAAGDTTETITVPISEDLIYEGNETFDVNLTNPSNATISDAQGLGTIVDNDAEPTITIDDVTVNEDAGTATFTVSLSNPSAFPVSVDYATADGSATAGLDYTAQSGTLNFAAGDTTETITVPISEDLIYEGNETFDVNLTNPSNATISDAQGLGTIVDNDALTTAVSVDEDDISGASGNAGGTGDITPVTSGTITYDLNGESVDSIVLSTSVGGANGTGLSALDGTSIITVWDAATNTLIGYKSNAPLGSESDADYLVFTVAVSSITDSGASYDATLYQPIKHHELVAADDVEGSLSVVISAVISGDGGLSTSGSFDLTINDDTPVDFTATSTVVAPGETDVGIALNFEAGADSANPNGYVLDFSNYSDGGQVTTSDGQLLFYGSDFEPIMWSQVSPTQVQGTVSGVGAVFTLTVDGNTGSYTFSAVDGTFYVQNDITITPSNTDIQAGNDPVYGIVDLAGTETDIVVTGSAGDVNSNSLVFGTGNVYVNNGQTLTFDFYDDSTLNGGAASYDTSGLTDSEINNFVFNTVSVKSTPTFTVEAFDQNGDPVSVIVYDDNGTQVSTVVGGDTVVTAVEGAFYQVVGTDLYQQVVITGLTGADTGKNFSVKIDGVSNISEHDVVLSVDATAIDQDGDSAAGTITVGIDQDDVAGVTIGGQLIDGFVAGLAYTTSSGLSGFTAENGGFNYHLGDSVSFSIGNVLLGTVDSSRIADVMSDGKLFLQEIADIDLNVMDNQYVENMAVLLQSLDNNADAYDGIHISEAMHELFSDEQFDLANISGEELAGILESNGLTPVSVEDAMAHVEDMLIEHGAIDAAEDSLIDFSDDGLDYEVAAAESESDSGAESADIEPVELAEVVDDAEGEQVLSEGSDVAALDVPETQVPDETMQQIIDDQLNGDSTDT</sequence>
<evidence type="ECO:0000256" key="4">
    <source>
        <dbReference type="ARBA" id="ARBA00023065"/>
    </source>
</evidence>
<dbReference type="KEGG" id="thig:FE785_08870"/>
<dbReference type="EMBL" id="CP040602">
    <property type="protein sequence ID" value="QCU90731.1"/>
    <property type="molecule type" value="Genomic_DNA"/>
</dbReference>
<evidence type="ECO:0000313" key="8">
    <source>
        <dbReference type="Proteomes" id="UP000304864"/>
    </source>
</evidence>
<feature type="domain" description="Calx-beta" evidence="6">
    <location>
        <begin position="183"/>
        <end position="276"/>
    </location>
</feature>
<keyword evidence="8" id="KW-1185">Reference proteome</keyword>
<evidence type="ECO:0000259" key="6">
    <source>
        <dbReference type="SMART" id="SM00237"/>
    </source>
</evidence>
<name>A0A4P9K759_9GAMM</name>
<organism evidence="7 8">
    <name type="scientific">Thiomicrorhabdus sediminis</name>
    <dbReference type="NCBI Taxonomy" id="2580412"/>
    <lineage>
        <taxon>Bacteria</taxon>
        <taxon>Pseudomonadati</taxon>
        <taxon>Pseudomonadota</taxon>
        <taxon>Gammaproteobacteria</taxon>
        <taxon>Thiotrichales</taxon>
        <taxon>Piscirickettsiaceae</taxon>
        <taxon>Thiomicrorhabdus</taxon>
    </lineage>
</organism>
<keyword evidence="1" id="KW-0732">Signal</keyword>
<dbReference type="Gene3D" id="2.60.40.2030">
    <property type="match status" value="9"/>
</dbReference>
<dbReference type="Pfam" id="PF03160">
    <property type="entry name" value="Calx-beta"/>
    <property type="match status" value="9"/>
</dbReference>
<feature type="region of interest" description="Disordered" evidence="5">
    <location>
        <begin position="1888"/>
        <end position="1909"/>
    </location>
</feature>
<keyword evidence="3" id="KW-0106">Calcium</keyword>
<dbReference type="InterPro" id="IPR038081">
    <property type="entry name" value="CalX-like_sf"/>
</dbReference>
<proteinExistence type="predicted"/>
<feature type="domain" description="Calx-beta" evidence="6">
    <location>
        <begin position="288"/>
        <end position="385"/>
    </location>
</feature>
<dbReference type="SMART" id="SM00237">
    <property type="entry name" value="Calx_beta"/>
    <property type="match status" value="9"/>
</dbReference>
<protein>
    <submittedName>
        <fullName evidence="7">Retention module-containing protein</fullName>
    </submittedName>
</protein>
<dbReference type="Proteomes" id="UP000304864">
    <property type="component" value="Chromosome"/>
</dbReference>
<dbReference type="GO" id="GO:0030001">
    <property type="term" value="P:metal ion transport"/>
    <property type="evidence" value="ECO:0007669"/>
    <property type="project" value="TreeGrafter"/>
</dbReference>
<feature type="compositionally biased region" description="Polar residues" evidence="5">
    <location>
        <begin position="1893"/>
        <end position="1909"/>
    </location>
</feature>
<feature type="domain" description="Calx-beta" evidence="6">
    <location>
        <begin position="506"/>
        <end position="603"/>
    </location>
</feature>
<dbReference type="OrthoDB" id="5902819at2"/>
<feature type="domain" description="Calx-beta" evidence="6">
    <location>
        <begin position="942"/>
        <end position="1039"/>
    </location>
</feature>
<evidence type="ECO:0000256" key="5">
    <source>
        <dbReference type="SAM" id="MobiDB-lite"/>
    </source>
</evidence>
<dbReference type="NCBIfam" id="NF033682">
    <property type="entry name" value="retention_LapA"/>
    <property type="match status" value="1"/>
</dbReference>
<dbReference type="PANTHER" id="PTHR11878">
    <property type="entry name" value="SODIUM/CALCIUM EXCHANGER"/>
    <property type="match status" value="1"/>
</dbReference>
<accession>A0A4P9K759</accession>
<evidence type="ECO:0000256" key="2">
    <source>
        <dbReference type="ARBA" id="ARBA00022737"/>
    </source>
</evidence>
<feature type="domain" description="Calx-beta" evidence="6">
    <location>
        <begin position="615"/>
        <end position="712"/>
    </location>
</feature>
<dbReference type="GO" id="GO:0007154">
    <property type="term" value="P:cell communication"/>
    <property type="evidence" value="ECO:0007669"/>
    <property type="project" value="InterPro"/>
</dbReference>
<evidence type="ECO:0000256" key="1">
    <source>
        <dbReference type="ARBA" id="ARBA00022729"/>
    </source>
</evidence>
<keyword evidence="4" id="KW-0813">Transport</keyword>
<dbReference type="InterPro" id="IPR047777">
    <property type="entry name" value="LapA-like_RM"/>
</dbReference>
<dbReference type="InterPro" id="IPR003644">
    <property type="entry name" value="Calx_beta"/>
</dbReference>
<feature type="domain" description="Calx-beta" evidence="6">
    <location>
        <begin position="397"/>
        <end position="494"/>
    </location>
</feature>
<dbReference type="InterPro" id="IPR051171">
    <property type="entry name" value="CaCA"/>
</dbReference>
<dbReference type="GO" id="GO:0016020">
    <property type="term" value="C:membrane"/>
    <property type="evidence" value="ECO:0007669"/>
    <property type="project" value="InterPro"/>
</dbReference>
<dbReference type="PANTHER" id="PTHR11878:SF65">
    <property type="entry name" value="NA_CA-EXCHANGE PROTEIN, ISOFORM G"/>
    <property type="match status" value="1"/>
</dbReference>
<dbReference type="SUPFAM" id="SSF141072">
    <property type="entry name" value="CalX-like"/>
    <property type="match status" value="9"/>
</dbReference>
<keyword evidence="2" id="KW-0677">Repeat</keyword>
<reference evidence="7 8" key="1">
    <citation type="submission" date="2019-05" db="EMBL/GenBank/DDBJ databases">
        <title>Thiomicrorhabdus sediminis sp. nov, a novel sulfur-oxidizing bacterium isolated from coastal sediment.</title>
        <authorList>
            <person name="Liu X."/>
        </authorList>
    </citation>
    <scope>NUCLEOTIDE SEQUENCE [LARGE SCALE GENOMIC DNA]</scope>
    <source>
        <strain evidence="7 8">G1</strain>
    </source>
</reference>
<keyword evidence="4" id="KW-0406">Ion transport</keyword>